<dbReference type="PANTHER" id="PTHR44688">
    <property type="entry name" value="DNA-BINDING TRANSCRIPTIONAL ACTIVATOR DEVR_DOSR"/>
    <property type="match status" value="1"/>
</dbReference>
<evidence type="ECO:0000256" key="3">
    <source>
        <dbReference type="ARBA" id="ARBA00023163"/>
    </source>
</evidence>
<gene>
    <name evidence="6" type="ORF">GPJ59_34025</name>
</gene>
<organism evidence="6 7">
    <name type="scientific">Streptomyces bambusae</name>
    <dbReference type="NCBI Taxonomy" id="1550616"/>
    <lineage>
        <taxon>Bacteria</taxon>
        <taxon>Bacillati</taxon>
        <taxon>Actinomycetota</taxon>
        <taxon>Actinomycetes</taxon>
        <taxon>Kitasatosporales</taxon>
        <taxon>Streptomycetaceae</taxon>
        <taxon>Streptomyces</taxon>
    </lineage>
</organism>
<dbReference type="Gene3D" id="1.10.10.10">
    <property type="entry name" value="Winged helix-like DNA-binding domain superfamily/Winged helix DNA-binding domain"/>
    <property type="match status" value="1"/>
</dbReference>
<dbReference type="PROSITE" id="PS00622">
    <property type="entry name" value="HTH_LUXR_1"/>
    <property type="match status" value="1"/>
</dbReference>
<dbReference type="Pfam" id="PF00196">
    <property type="entry name" value="GerE"/>
    <property type="match status" value="1"/>
</dbReference>
<evidence type="ECO:0000313" key="7">
    <source>
        <dbReference type="Proteomes" id="UP000812013"/>
    </source>
</evidence>
<dbReference type="InterPro" id="IPR036388">
    <property type="entry name" value="WH-like_DNA-bd_sf"/>
</dbReference>
<keyword evidence="2" id="KW-0238">DNA-binding</keyword>
<feature type="domain" description="HTH luxR-type" evidence="5">
    <location>
        <begin position="358"/>
        <end position="424"/>
    </location>
</feature>
<dbReference type="EMBL" id="WTFF01000467">
    <property type="protein sequence ID" value="MBW5486729.1"/>
    <property type="molecule type" value="Genomic_DNA"/>
</dbReference>
<feature type="non-terminal residue" evidence="6">
    <location>
        <position position="1"/>
    </location>
</feature>
<name>A0ABS6ZH17_9ACTN</name>
<dbReference type="PROSITE" id="PS50043">
    <property type="entry name" value="HTH_LUXR_2"/>
    <property type="match status" value="1"/>
</dbReference>
<keyword evidence="3" id="KW-0804">Transcription</keyword>
<proteinExistence type="predicted"/>
<evidence type="ECO:0000259" key="5">
    <source>
        <dbReference type="PROSITE" id="PS50043"/>
    </source>
</evidence>
<dbReference type="SMART" id="SM00421">
    <property type="entry name" value="HTH_LUXR"/>
    <property type="match status" value="1"/>
</dbReference>
<reference evidence="6 7" key="1">
    <citation type="submission" date="2019-12" db="EMBL/GenBank/DDBJ databases">
        <title>Genome sequence of Streptomyces bambusae.</title>
        <authorList>
            <person name="Bansal K."/>
            <person name="Choksket S."/>
            <person name="Korpole S."/>
            <person name="Patil P.B."/>
        </authorList>
    </citation>
    <scope>NUCLEOTIDE SEQUENCE [LARGE SCALE GENOMIC DNA]</scope>
    <source>
        <strain evidence="6 7">SK60</strain>
    </source>
</reference>
<evidence type="ECO:0000256" key="2">
    <source>
        <dbReference type="ARBA" id="ARBA00023125"/>
    </source>
</evidence>
<sequence>APDRAAPDRAAPDRAAADGHAPVGAGRSSTAELRSSAALWTHPDHDGDEQAAERLLKGTPLAHATFEPIVQAVRTLVHTDRPDRAVVWCQRLQAAAPHIGWQAAFGLIHSEALLRLGDLAGAEREAAAAADAVTDRGGLFLFGPLATLITARTAMGQYDAVARLLQMPVPEELFSSVYALGFLRARGHYYLATHRHRAALGEFLDAGRLAQSWGLDRPRQLPWRTDAAEALLRLGEHRQAERFVVEQLAGTGVRSPRVRGISLRLRAATTELRQRPKLLTRAVDELRRSGDHLELAKALADLGRALMLLGEGTRAGMVTRRAWHLAADCGALPLCEQIMPGQSGPEQRPAPVHRADSAPAETEQLSESERRVAALAAYGYTNREISAKLYITVSTVEQHLTRAYRKLGISRRQDLPMDLQFESLEGAFLPGSVPA</sequence>
<dbReference type="PANTHER" id="PTHR44688:SF16">
    <property type="entry name" value="DNA-BINDING TRANSCRIPTIONAL ACTIVATOR DEVR_DOSR"/>
    <property type="match status" value="1"/>
</dbReference>
<evidence type="ECO:0000256" key="4">
    <source>
        <dbReference type="SAM" id="MobiDB-lite"/>
    </source>
</evidence>
<evidence type="ECO:0000313" key="6">
    <source>
        <dbReference type="EMBL" id="MBW5486729.1"/>
    </source>
</evidence>
<accession>A0ABS6ZH17</accession>
<feature type="region of interest" description="Disordered" evidence="4">
    <location>
        <begin position="1"/>
        <end position="35"/>
    </location>
</feature>
<dbReference type="CDD" id="cd06170">
    <property type="entry name" value="LuxR_C_like"/>
    <property type="match status" value="1"/>
</dbReference>
<dbReference type="SUPFAM" id="SSF46894">
    <property type="entry name" value="C-terminal effector domain of the bipartite response regulators"/>
    <property type="match status" value="1"/>
</dbReference>
<keyword evidence="1" id="KW-0805">Transcription regulation</keyword>
<evidence type="ECO:0000256" key="1">
    <source>
        <dbReference type="ARBA" id="ARBA00023015"/>
    </source>
</evidence>
<keyword evidence="7" id="KW-1185">Reference proteome</keyword>
<protein>
    <submittedName>
        <fullName evidence="6">LuxR family transcriptional regulator</fullName>
    </submittedName>
</protein>
<dbReference type="Proteomes" id="UP000812013">
    <property type="component" value="Unassembled WGS sequence"/>
</dbReference>
<dbReference type="InterPro" id="IPR000792">
    <property type="entry name" value="Tscrpt_reg_LuxR_C"/>
</dbReference>
<comment type="caution">
    <text evidence="6">The sequence shown here is derived from an EMBL/GenBank/DDBJ whole genome shotgun (WGS) entry which is preliminary data.</text>
</comment>
<feature type="compositionally biased region" description="Basic and acidic residues" evidence="4">
    <location>
        <begin position="1"/>
        <end position="17"/>
    </location>
</feature>
<dbReference type="RefSeq" id="WP_219671840.1">
    <property type="nucleotide sequence ID" value="NZ_WTFF01000467.1"/>
</dbReference>
<dbReference type="InterPro" id="IPR016032">
    <property type="entry name" value="Sig_transdc_resp-reg_C-effctor"/>
</dbReference>
<feature type="region of interest" description="Disordered" evidence="4">
    <location>
        <begin position="340"/>
        <end position="368"/>
    </location>
</feature>
<dbReference type="PRINTS" id="PR00038">
    <property type="entry name" value="HTHLUXR"/>
</dbReference>